<dbReference type="AlphaFoldDB" id="A0A545V6R9"/>
<keyword evidence="2" id="KW-1185">Reference proteome</keyword>
<accession>A0A545V6R9</accession>
<organism evidence="1 2">
    <name type="scientific">Cordyceps javanica</name>
    <dbReference type="NCBI Taxonomy" id="43265"/>
    <lineage>
        <taxon>Eukaryota</taxon>
        <taxon>Fungi</taxon>
        <taxon>Dikarya</taxon>
        <taxon>Ascomycota</taxon>
        <taxon>Pezizomycotina</taxon>
        <taxon>Sordariomycetes</taxon>
        <taxon>Hypocreomycetidae</taxon>
        <taxon>Hypocreales</taxon>
        <taxon>Cordycipitaceae</taxon>
        <taxon>Cordyceps</taxon>
    </lineage>
</organism>
<name>A0A545V6R9_9HYPO</name>
<dbReference type="Proteomes" id="UP000315783">
    <property type="component" value="Unassembled WGS sequence"/>
</dbReference>
<gene>
    <name evidence="1" type="ORF">IF1G_03137</name>
</gene>
<evidence type="ECO:0000313" key="2">
    <source>
        <dbReference type="Proteomes" id="UP000315783"/>
    </source>
</evidence>
<sequence>MKKELSLPQAICFSIYRHYTDSYLWMSEISLFDKPKEYEPPLLFSPGLWRGVVSNPSSPVVECRPLKSSVLVVSCRFVGKCCRKKLEKEKISFWLENYESNDFFFLKHSSWGLERVWLCALIELHQP</sequence>
<protein>
    <submittedName>
        <fullName evidence="1">Uncharacterized protein</fullName>
    </submittedName>
</protein>
<evidence type="ECO:0000313" key="1">
    <source>
        <dbReference type="EMBL" id="TQV97394.1"/>
    </source>
</evidence>
<dbReference type="EMBL" id="SPUK01000004">
    <property type="protein sequence ID" value="TQV97394.1"/>
    <property type="molecule type" value="Genomic_DNA"/>
</dbReference>
<comment type="caution">
    <text evidence="1">The sequence shown here is derived from an EMBL/GenBank/DDBJ whole genome shotgun (WGS) entry which is preliminary data.</text>
</comment>
<reference evidence="1 2" key="1">
    <citation type="journal article" date="2019" name="Appl. Microbiol. Biotechnol.">
        <title>Genome sequence of Isaria javanica and comparative genome analysis insights into family S53 peptidase evolution in fungal entomopathogens.</title>
        <authorList>
            <person name="Lin R."/>
            <person name="Zhang X."/>
            <person name="Xin B."/>
            <person name="Zou M."/>
            <person name="Gao Y."/>
            <person name="Qin F."/>
            <person name="Hu Q."/>
            <person name="Xie B."/>
            <person name="Cheng X."/>
        </authorList>
    </citation>
    <scope>NUCLEOTIDE SEQUENCE [LARGE SCALE GENOMIC DNA]</scope>
    <source>
        <strain evidence="1 2">IJ1G</strain>
    </source>
</reference>
<proteinExistence type="predicted"/>